<dbReference type="Pfam" id="PF00892">
    <property type="entry name" value="EamA"/>
    <property type="match status" value="2"/>
</dbReference>
<comment type="subcellular location">
    <subcellularLocation>
        <location evidence="1">Membrane</location>
        <topology evidence="1">Multi-pass membrane protein</topology>
    </subcellularLocation>
</comment>
<evidence type="ECO:0000256" key="2">
    <source>
        <dbReference type="ARBA" id="ARBA00007362"/>
    </source>
</evidence>
<feature type="transmembrane region" description="Helical" evidence="6">
    <location>
        <begin position="159"/>
        <end position="179"/>
    </location>
</feature>
<comment type="similarity">
    <text evidence="2">Belongs to the EamA transporter family.</text>
</comment>
<reference evidence="8 9" key="1">
    <citation type="submission" date="2018-08" db="EMBL/GenBank/DDBJ databases">
        <title>Meiothermus hypogaeus DSM 23238 genome sequencing project.</title>
        <authorList>
            <person name="Da Costa M.S."/>
            <person name="Albuquerque L."/>
            <person name="Raposo P."/>
            <person name="Froufe H.J.C."/>
            <person name="Barroso C.S."/>
            <person name="Egas C."/>
        </authorList>
    </citation>
    <scope>NUCLEOTIDE SEQUENCE [LARGE SCALE GENOMIC DNA]</scope>
    <source>
        <strain evidence="8 9">DSM 23238</strain>
    </source>
</reference>
<dbReference type="PANTHER" id="PTHR32322:SF2">
    <property type="entry name" value="EAMA DOMAIN-CONTAINING PROTEIN"/>
    <property type="match status" value="1"/>
</dbReference>
<feature type="transmembrane region" description="Helical" evidence="6">
    <location>
        <begin position="186"/>
        <end position="209"/>
    </location>
</feature>
<comment type="caution">
    <text evidence="8">The sequence shown here is derived from an EMBL/GenBank/DDBJ whole genome shotgun (WGS) entry which is preliminary data.</text>
</comment>
<evidence type="ECO:0000256" key="4">
    <source>
        <dbReference type="ARBA" id="ARBA00022989"/>
    </source>
</evidence>
<keyword evidence="3 6" id="KW-0812">Transmembrane</keyword>
<feature type="domain" description="EamA" evidence="7">
    <location>
        <begin position="160"/>
        <end position="290"/>
    </location>
</feature>
<accession>A0ABX9MQX7</accession>
<feature type="transmembrane region" description="Helical" evidence="6">
    <location>
        <begin position="75"/>
        <end position="93"/>
    </location>
</feature>
<dbReference type="SUPFAM" id="SSF103481">
    <property type="entry name" value="Multidrug resistance efflux transporter EmrE"/>
    <property type="match status" value="2"/>
</dbReference>
<dbReference type="Proteomes" id="UP000265443">
    <property type="component" value="Unassembled WGS sequence"/>
</dbReference>
<name>A0ABX9MQX7_9DEIN</name>
<dbReference type="InterPro" id="IPR000620">
    <property type="entry name" value="EamA_dom"/>
</dbReference>
<feature type="transmembrane region" description="Helical" evidence="6">
    <location>
        <begin position="255"/>
        <end position="271"/>
    </location>
</feature>
<proteinExistence type="inferred from homology"/>
<protein>
    <submittedName>
        <fullName evidence="8">Amino-acid metabolite efflux pump</fullName>
    </submittedName>
</protein>
<keyword evidence="4 6" id="KW-1133">Transmembrane helix</keyword>
<feature type="domain" description="EamA" evidence="7">
    <location>
        <begin position="23"/>
        <end position="146"/>
    </location>
</feature>
<evidence type="ECO:0000259" key="7">
    <source>
        <dbReference type="Pfam" id="PF00892"/>
    </source>
</evidence>
<gene>
    <name evidence="8" type="primary">eamA_1</name>
    <name evidence="8" type="ORF">Mhypo_00507</name>
</gene>
<feature type="transmembrane region" description="Helical" evidence="6">
    <location>
        <begin position="99"/>
        <end position="122"/>
    </location>
</feature>
<keyword evidence="5 6" id="KW-0472">Membrane</keyword>
<sequence>MTHIRPAPVSPPALRVLVIGGILLATAFCFVLIKAGLAYAPPFLFAALRLGLAGLALVMLLPLLGQPLLPARRDWAWLLLLALASAAFAYGAMFSSPGLAGAGLAAVLGNVQPLIVAGLASFLLKERFTPAKRWALVLGFVGVSGMALPALAAPGGLGLPGAGLALASSLGFAVGSVVIKRLEPPHLFTLIAWQLLLGSLPLFAGWLLWEGGAAPRSSLEFVGLLLVLALAGTAFVTAGWYWLLQGSDLGRLSQVFFLVPAVGLGLAVVLYGERVTLVQGLGLVLIAGGLRVQALEPRPMDRIPRGDP</sequence>
<feature type="transmembrane region" description="Helical" evidence="6">
    <location>
        <begin position="221"/>
        <end position="243"/>
    </location>
</feature>
<feature type="transmembrane region" description="Helical" evidence="6">
    <location>
        <begin position="134"/>
        <end position="153"/>
    </location>
</feature>
<dbReference type="InterPro" id="IPR037185">
    <property type="entry name" value="EmrE-like"/>
</dbReference>
<dbReference type="InterPro" id="IPR050638">
    <property type="entry name" value="AA-Vitamin_Transporters"/>
</dbReference>
<dbReference type="PANTHER" id="PTHR32322">
    <property type="entry name" value="INNER MEMBRANE TRANSPORTER"/>
    <property type="match status" value="1"/>
</dbReference>
<evidence type="ECO:0000313" key="8">
    <source>
        <dbReference type="EMBL" id="RIH80380.1"/>
    </source>
</evidence>
<evidence type="ECO:0000313" key="9">
    <source>
        <dbReference type="Proteomes" id="UP000265443"/>
    </source>
</evidence>
<dbReference type="EMBL" id="QWKY01000006">
    <property type="protein sequence ID" value="RIH80380.1"/>
    <property type="molecule type" value="Genomic_DNA"/>
</dbReference>
<evidence type="ECO:0000256" key="1">
    <source>
        <dbReference type="ARBA" id="ARBA00004141"/>
    </source>
</evidence>
<evidence type="ECO:0000256" key="5">
    <source>
        <dbReference type="ARBA" id="ARBA00023136"/>
    </source>
</evidence>
<evidence type="ECO:0000256" key="6">
    <source>
        <dbReference type="SAM" id="Phobius"/>
    </source>
</evidence>
<feature type="transmembrane region" description="Helical" evidence="6">
    <location>
        <begin position="12"/>
        <end position="33"/>
    </location>
</feature>
<feature type="transmembrane region" description="Helical" evidence="6">
    <location>
        <begin position="39"/>
        <end position="63"/>
    </location>
</feature>
<feature type="transmembrane region" description="Helical" evidence="6">
    <location>
        <begin position="277"/>
        <end position="295"/>
    </location>
</feature>
<keyword evidence="9" id="KW-1185">Reference proteome</keyword>
<organism evidence="8 9">
    <name type="scientific">Meiothermus hypogaeus</name>
    <dbReference type="NCBI Taxonomy" id="884155"/>
    <lineage>
        <taxon>Bacteria</taxon>
        <taxon>Thermotogati</taxon>
        <taxon>Deinococcota</taxon>
        <taxon>Deinococci</taxon>
        <taxon>Thermales</taxon>
        <taxon>Thermaceae</taxon>
        <taxon>Meiothermus</taxon>
    </lineage>
</organism>
<evidence type="ECO:0000256" key="3">
    <source>
        <dbReference type="ARBA" id="ARBA00022692"/>
    </source>
</evidence>